<feature type="compositionally biased region" description="Basic residues" evidence="1">
    <location>
        <begin position="167"/>
        <end position="177"/>
    </location>
</feature>
<sequence length="177" mass="21887">MTNFVVVLLWLLHQKGLFDPLYDWWEDRFGAGTQKNSVNEEYGQPPISHHHEEDDHHPHRSHHHNQEARHHRYDARNRQRISRYRANHPELASDWHHHKHHHHHHHHRSHMNRHKHEHSDSPMDGKYESRMHRMERPSVKGLQKLNEENDDKHIKRKYSQKQEHLLSRMRTKNNRRE</sequence>
<feature type="signal peptide" evidence="2">
    <location>
        <begin position="1"/>
        <end position="18"/>
    </location>
</feature>
<feature type="compositionally biased region" description="Basic residues" evidence="1">
    <location>
        <begin position="58"/>
        <end position="74"/>
    </location>
</feature>
<protein>
    <submittedName>
        <fullName evidence="3">Protein HAPLESS 2 isoform X1</fullName>
    </submittedName>
</protein>
<feature type="region of interest" description="Disordered" evidence="1">
    <location>
        <begin position="35"/>
        <end position="74"/>
    </location>
</feature>
<keyword evidence="2" id="KW-0732">Signal</keyword>
<organism evidence="3 4">
    <name type="scientific">Cinnamomum micranthum f. kanehirae</name>
    <dbReference type="NCBI Taxonomy" id="337451"/>
    <lineage>
        <taxon>Eukaryota</taxon>
        <taxon>Viridiplantae</taxon>
        <taxon>Streptophyta</taxon>
        <taxon>Embryophyta</taxon>
        <taxon>Tracheophyta</taxon>
        <taxon>Spermatophyta</taxon>
        <taxon>Magnoliopsida</taxon>
        <taxon>Magnoliidae</taxon>
        <taxon>Laurales</taxon>
        <taxon>Lauraceae</taxon>
        <taxon>Cinnamomum</taxon>
    </lineage>
</organism>
<dbReference type="EMBL" id="QPKB01000005">
    <property type="protein sequence ID" value="RWR84965.1"/>
    <property type="molecule type" value="Genomic_DNA"/>
</dbReference>
<feature type="compositionally biased region" description="Basic and acidic residues" evidence="1">
    <location>
        <begin position="117"/>
        <end position="138"/>
    </location>
</feature>
<keyword evidence="4" id="KW-1185">Reference proteome</keyword>
<reference evidence="3 4" key="1">
    <citation type="journal article" date="2019" name="Nat. Plants">
        <title>Stout camphor tree genome fills gaps in understanding of flowering plant genome evolution.</title>
        <authorList>
            <person name="Chaw S.M."/>
            <person name="Liu Y.C."/>
            <person name="Wu Y.W."/>
            <person name="Wang H.Y."/>
            <person name="Lin C.I."/>
            <person name="Wu C.S."/>
            <person name="Ke H.M."/>
            <person name="Chang L.Y."/>
            <person name="Hsu C.Y."/>
            <person name="Yang H.T."/>
            <person name="Sudianto E."/>
            <person name="Hsu M.H."/>
            <person name="Wu K.P."/>
            <person name="Wang L.N."/>
            <person name="Leebens-Mack J.H."/>
            <person name="Tsai I.J."/>
        </authorList>
    </citation>
    <scope>NUCLEOTIDE SEQUENCE [LARGE SCALE GENOMIC DNA]</scope>
    <source>
        <strain evidence="4">cv. Chaw 1501</strain>
        <tissue evidence="3">Young leaves</tissue>
    </source>
</reference>
<dbReference type="AlphaFoldDB" id="A0A3S3NCK3"/>
<accession>A0A3S3NCK3</accession>
<feature type="chain" id="PRO_5018734077" evidence="2">
    <location>
        <begin position="19"/>
        <end position="177"/>
    </location>
</feature>
<comment type="caution">
    <text evidence="3">The sequence shown here is derived from an EMBL/GenBank/DDBJ whole genome shotgun (WGS) entry which is preliminary data.</text>
</comment>
<gene>
    <name evidence="3" type="ORF">CKAN_01380400</name>
</gene>
<evidence type="ECO:0000313" key="4">
    <source>
        <dbReference type="Proteomes" id="UP000283530"/>
    </source>
</evidence>
<proteinExistence type="predicted"/>
<dbReference type="OrthoDB" id="272303at2759"/>
<dbReference type="Proteomes" id="UP000283530">
    <property type="component" value="Unassembled WGS sequence"/>
</dbReference>
<evidence type="ECO:0000256" key="2">
    <source>
        <dbReference type="SAM" id="SignalP"/>
    </source>
</evidence>
<feature type="compositionally biased region" description="Basic residues" evidence="1">
    <location>
        <begin position="96"/>
        <end position="116"/>
    </location>
</feature>
<name>A0A3S3NCK3_9MAGN</name>
<feature type="region of interest" description="Disordered" evidence="1">
    <location>
        <begin position="96"/>
        <end position="177"/>
    </location>
</feature>
<evidence type="ECO:0000313" key="3">
    <source>
        <dbReference type="EMBL" id="RWR84965.1"/>
    </source>
</evidence>
<evidence type="ECO:0000256" key="1">
    <source>
        <dbReference type="SAM" id="MobiDB-lite"/>
    </source>
</evidence>